<dbReference type="EMBL" id="LR797275">
    <property type="protein sequence ID" value="CAB4199430.1"/>
    <property type="molecule type" value="Genomic_DNA"/>
</dbReference>
<evidence type="ECO:0000313" key="5">
    <source>
        <dbReference type="EMBL" id="CAB4182469.1"/>
    </source>
</evidence>
<evidence type="ECO:0000313" key="3">
    <source>
        <dbReference type="EMBL" id="CAB4170292.1"/>
    </source>
</evidence>
<dbReference type="EMBL" id="LR797028">
    <property type="protein sequence ID" value="CAB4182469.1"/>
    <property type="molecule type" value="Genomic_DNA"/>
</dbReference>
<dbReference type="PROSITE" id="PS00626">
    <property type="entry name" value="RCC1_2"/>
    <property type="match status" value="1"/>
</dbReference>
<dbReference type="EMBL" id="LR797387">
    <property type="protein sequence ID" value="CAB4212791.1"/>
    <property type="molecule type" value="Genomic_DNA"/>
</dbReference>
<evidence type="ECO:0000313" key="7">
    <source>
        <dbReference type="EMBL" id="CAB4199430.1"/>
    </source>
</evidence>
<dbReference type="Pfam" id="PF17212">
    <property type="entry name" value="Tube"/>
    <property type="match status" value="2"/>
</dbReference>
<gene>
    <name evidence="5" type="ORF">UFOVP1088_5</name>
    <name evidence="6" type="ORF">UFOVP1149_7</name>
    <name evidence="7" type="ORF">UFOVP1330_45</name>
    <name evidence="8" type="ORF">UFOVP1441_39</name>
    <name evidence="2" type="ORF">UFOVP486_46</name>
    <name evidence="3" type="ORF">UFOVP911_27</name>
    <name evidence="4" type="ORF">UFOVP997_25</name>
</gene>
<dbReference type="EMBL" id="LR796449">
    <property type="protein sequence ID" value="CAB4145816.1"/>
    <property type="molecule type" value="Genomic_DNA"/>
</dbReference>
<name>A0A6J5Q1M1_9CAUD</name>
<reference evidence="4" key="1">
    <citation type="submission" date="2020-05" db="EMBL/GenBank/DDBJ databases">
        <authorList>
            <person name="Chiriac C."/>
            <person name="Salcher M."/>
            <person name="Ghai R."/>
            <person name="Kavagutti S V."/>
        </authorList>
    </citation>
    <scope>NUCLEOTIDE SEQUENCE</scope>
</reference>
<dbReference type="EMBL" id="LR797095">
    <property type="protein sequence ID" value="CAB4186399.1"/>
    <property type="molecule type" value="Genomic_DNA"/>
</dbReference>
<accession>A0A6J5Q1M1</accession>
<dbReference type="PANTHER" id="PTHR45622:SF70">
    <property type="entry name" value="SECRETION-REGULATING GUANINE NUCLEOTIDE EXCHANGE FACTOR"/>
    <property type="match status" value="1"/>
</dbReference>
<evidence type="ECO:0000313" key="2">
    <source>
        <dbReference type="EMBL" id="CAB4145816.1"/>
    </source>
</evidence>
<sequence>MTKLEAVNAVLRRIGLTPVSALDTAGNSATSQAERFLDDADIDFQSRGWHFNSNYNITLSNYTESSIIAWGRNDYGECTVPTEVATGATEVSGGLMHTLAIKNGKVVAWGRNEEGQCNVPTNALSNATKVAAGAWHSAAIVNGEVVVWGSNTSLQGVVPDSAKSGVDSIASGGYHIVALSGGTVIAWGKNDNGESTPTPGISATKISAGQNHSAALLGDGTVVCWGSNTYNQCTVPGGLTGVTDINCGAYHTIALKSDGTVSCWGRNDALQLNVPGTVTNATDVAAGGHHTSAIVGGKVIAWGAGTTNSGTVPEYGQSIVPETAKKNVTRIESGYYHNIAVKSTTTNKIKAPDGILFKLDSTGTSSNVDIRIKNGYLYDIGNNTDVFSSSIIVNYSERVAWENLTTAFANHAISVASMNLNRAHRRDKEMENVLREEIARRWVECKREDNEMADTNVLNTDEMNQIRGRPKMTWGSI</sequence>
<evidence type="ECO:0000313" key="4">
    <source>
        <dbReference type="EMBL" id="CAB4177322.1"/>
    </source>
</evidence>
<dbReference type="InterPro" id="IPR033767">
    <property type="entry name" value="Tail_Gp11"/>
</dbReference>
<dbReference type="EMBL" id="LR796856">
    <property type="protein sequence ID" value="CAB4170292.1"/>
    <property type="molecule type" value="Genomic_DNA"/>
</dbReference>
<protein>
    <submittedName>
        <fullName evidence="4">Tail tubular protein Gp11</fullName>
    </submittedName>
</protein>
<evidence type="ECO:0000256" key="1">
    <source>
        <dbReference type="ARBA" id="ARBA00022737"/>
    </source>
</evidence>
<dbReference type="InterPro" id="IPR051709">
    <property type="entry name" value="Ub-ligase/GTPase-reg"/>
</dbReference>
<dbReference type="Pfam" id="PF13540">
    <property type="entry name" value="RCC1_2"/>
    <property type="match status" value="2"/>
</dbReference>
<organism evidence="4">
    <name type="scientific">uncultured Caudovirales phage</name>
    <dbReference type="NCBI Taxonomy" id="2100421"/>
    <lineage>
        <taxon>Viruses</taxon>
        <taxon>Duplodnaviria</taxon>
        <taxon>Heunggongvirae</taxon>
        <taxon>Uroviricota</taxon>
        <taxon>Caudoviricetes</taxon>
        <taxon>Peduoviridae</taxon>
        <taxon>Maltschvirus</taxon>
        <taxon>Maltschvirus maltsch</taxon>
    </lineage>
</organism>
<dbReference type="SUPFAM" id="SSF50985">
    <property type="entry name" value="RCC1/BLIP-II"/>
    <property type="match status" value="1"/>
</dbReference>
<evidence type="ECO:0000313" key="6">
    <source>
        <dbReference type="EMBL" id="CAB4186399.1"/>
    </source>
</evidence>
<dbReference type="InterPro" id="IPR000408">
    <property type="entry name" value="Reg_chr_condens"/>
</dbReference>
<proteinExistence type="predicted"/>
<dbReference type="PANTHER" id="PTHR45622">
    <property type="entry name" value="UBIQUITIN-PROTEIN LIGASE E3A-RELATED"/>
    <property type="match status" value="1"/>
</dbReference>
<dbReference type="PROSITE" id="PS50012">
    <property type="entry name" value="RCC1_3"/>
    <property type="match status" value="6"/>
</dbReference>
<dbReference type="EMBL" id="LR796949">
    <property type="protein sequence ID" value="CAB4177322.1"/>
    <property type="molecule type" value="Genomic_DNA"/>
</dbReference>
<dbReference type="Gene3D" id="2.130.10.30">
    <property type="entry name" value="Regulator of chromosome condensation 1/beta-lactamase-inhibitor protein II"/>
    <property type="match status" value="2"/>
</dbReference>
<keyword evidence="1" id="KW-0677">Repeat</keyword>
<evidence type="ECO:0000313" key="8">
    <source>
        <dbReference type="EMBL" id="CAB4212791.1"/>
    </source>
</evidence>
<dbReference type="InterPro" id="IPR009091">
    <property type="entry name" value="RCC1/BLIP-II"/>
</dbReference>